<reference evidence="9" key="1">
    <citation type="submission" date="2025-08" db="UniProtKB">
        <authorList>
            <consortium name="RefSeq"/>
        </authorList>
    </citation>
    <scope>IDENTIFICATION</scope>
    <source>
        <tissue evidence="9">Blood</tissue>
    </source>
</reference>
<evidence type="ECO:0000259" key="7">
    <source>
        <dbReference type="Pfam" id="PF01266"/>
    </source>
</evidence>
<dbReference type="PANTHER" id="PTHR10961">
    <property type="entry name" value="PEROXISOMAL SARCOSINE OXIDASE"/>
    <property type="match status" value="1"/>
</dbReference>
<evidence type="ECO:0000256" key="3">
    <source>
        <dbReference type="ARBA" id="ARBA00022630"/>
    </source>
</evidence>
<dbReference type="Gene3D" id="3.50.50.60">
    <property type="entry name" value="FAD/NAD(P)-binding domain"/>
    <property type="match status" value="1"/>
</dbReference>
<evidence type="ECO:0000313" key="9">
    <source>
        <dbReference type="RefSeq" id="XP_067165944.1"/>
    </source>
</evidence>
<dbReference type="InterPro" id="IPR036188">
    <property type="entry name" value="FAD/NAD-bd_sf"/>
</dbReference>
<dbReference type="InterPro" id="IPR006076">
    <property type="entry name" value="FAD-dep_OxRdtase"/>
</dbReference>
<keyword evidence="3" id="KW-0285">Flavoprotein</keyword>
<feature type="domain" description="FAD dependent oxidoreductase" evidence="7">
    <location>
        <begin position="13"/>
        <end position="315"/>
    </location>
</feature>
<dbReference type="PANTHER" id="PTHR10961:SF46">
    <property type="entry name" value="PEROXISOMAL SARCOSINE OXIDASE"/>
    <property type="match status" value="1"/>
</dbReference>
<proteinExistence type="inferred from homology"/>
<dbReference type="Gene3D" id="3.30.9.10">
    <property type="entry name" value="D-Amino Acid Oxidase, subunit A, domain 2"/>
    <property type="match status" value="1"/>
</dbReference>
<evidence type="ECO:0000256" key="2">
    <source>
        <dbReference type="ARBA" id="ARBA00010989"/>
    </source>
</evidence>
<dbReference type="Proteomes" id="UP001652627">
    <property type="component" value="Chromosome 22"/>
</dbReference>
<evidence type="ECO:0000256" key="6">
    <source>
        <dbReference type="SAM" id="MobiDB-lite"/>
    </source>
</evidence>
<feature type="region of interest" description="Disordered" evidence="6">
    <location>
        <begin position="353"/>
        <end position="375"/>
    </location>
</feature>
<dbReference type="RefSeq" id="XP_067165944.1">
    <property type="nucleotide sequence ID" value="XM_067309843.1"/>
</dbReference>
<keyword evidence="5" id="KW-0560">Oxidoreductase</keyword>
<dbReference type="SUPFAM" id="SSF51905">
    <property type="entry name" value="FAD/NAD(P)-binding domain"/>
    <property type="match status" value="1"/>
</dbReference>
<evidence type="ECO:0000313" key="8">
    <source>
        <dbReference type="Proteomes" id="UP001652627"/>
    </source>
</evidence>
<dbReference type="Pfam" id="PF01266">
    <property type="entry name" value="DAO"/>
    <property type="match status" value="1"/>
</dbReference>
<dbReference type="GeneID" id="136993949"/>
<gene>
    <name evidence="9" type="primary">PIPOX</name>
</gene>
<comment type="cofactor">
    <cofactor evidence="1">
        <name>FAD</name>
        <dbReference type="ChEBI" id="CHEBI:57692"/>
    </cofactor>
</comment>
<name>A0ABM4FLW6_9AVES</name>
<protein>
    <submittedName>
        <fullName evidence="9">Peroxisomal sarcosine oxidase isoform X2</fullName>
    </submittedName>
</protein>
<dbReference type="InterPro" id="IPR045170">
    <property type="entry name" value="MTOX"/>
</dbReference>
<sequence length="533" mass="57604">MAAASEPHGTRYDAIVIGAGIQGSFAAYHLAERGKDTLLLEQFLLPHSRGSSHGQSRIIRSAYPQQHYARMMPESYRLWQRLEARAGTRLYRRTGLLVLGAPGEPEFERWRRAAARRRGPVEQLDAAARRRRFPGFRPRDGGAALWDGAAGLLHADRALRAVQELFRRSGGTLRDGEKVLGIEPGALLAVSTSAGRYRAPRLVIAAGAWSSQLLAPLGLRLPLQPLRVHVCYWKEKVPGSCGLDRPFPCFLALGLPRAPHGIYGLPACEYPGLVKVCYHHGSPVDPDQRDRPAPGDRRPDVALLRRFVGCCLPGLEPEPALLETCLYTATASSWRRWWGSCCASSAWARSRPTAQRPSASAASPARSGPRCRSRAAAVPVSHRAGGCTPGVRHPGIPATLHPCTPHPSIAISQLPTSQHPCTPHHSIATSQLPTSQHPCTLHHSITASPHPATRHLSIPTSLHPHILASLHASIPAPGIPASPHCSTSASRRLAFQPPCVPAFLPCHISASRHPSCRAVPGPALLSTRSHETN</sequence>
<evidence type="ECO:0000256" key="1">
    <source>
        <dbReference type="ARBA" id="ARBA00001974"/>
    </source>
</evidence>
<organism evidence="8 9">
    <name type="scientific">Apteryx mantelli</name>
    <name type="common">North Island brown kiwi</name>
    <dbReference type="NCBI Taxonomy" id="2696672"/>
    <lineage>
        <taxon>Eukaryota</taxon>
        <taxon>Metazoa</taxon>
        <taxon>Chordata</taxon>
        <taxon>Craniata</taxon>
        <taxon>Vertebrata</taxon>
        <taxon>Euteleostomi</taxon>
        <taxon>Archelosauria</taxon>
        <taxon>Archosauria</taxon>
        <taxon>Dinosauria</taxon>
        <taxon>Saurischia</taxon>
        <taxon>Theropoda</taxon>
        <taxon>Coelurosauria</taxon>
        <taxon>Aves</taxon>
        <taxon>Palaeognathae</taxon>
        <taxon>Apterygiformes</taxon>
        <taxon>Apterygidae</taxon>
        <taxon>Apteryx</taxon>
    </lineage>
</organism>
<evidence type="ECO:0000256" key="5">
    <source>
        <dbReference type="ARBA" id="ARBA00023002"/>
    </source>
</evidence>
<comment type="similarity">
    <text evidence="2">Belongs to the MSOX/MTOX family.</text>
</comment>
<accession>A0ABM4FLW6</accession>
<evidence type="ECO:0000256" key="4">
    <source>
        <dbReference type="ARBA" id="ARBA00022827"/>
    </source>
</evidence>
<feature type="region of interest" description="Disordered" evidence="6">
    <location>
        <begin position="514"/>
        <end position="533"/>
    </location>
</feature>
<keyword evidence="8" id="KW-1185">Reference proteome</keyword>
<dbReference type="SUPFAM" id="SSF54373">
    <property type="entry name" value="FAD-linked reductases, C-terminal domain"/>
    <property type="match status" value="1"/>
</dbReference>
<keyword evidence="4" id="KW-0274">FAD</keyword>